<dbReference type="Proteomes" id="UP000436989">
    <property type="component" value="Unassembled WGS sequence"/>
</dbReference>
<sequence>MADLHVVPVGAREHLAAEVALPAGQRSGSDRPGGADARRLPEEIEEPPTPLADEPPDGVGGLSPGPRRTVLDLWHVLVVAEAGGTTR</sequence>
<evidence type="ECO:0000313" key="3">
    <source>
        <dbReference type="Proteomes" id="UP000436989"/>
    </source>
</evidence>
<reference evidence="2 3" key="1">
    <citation type="submission" date="2019-12" db="EMBL/GenBank/DDBJ databases">
        <authorList>
            <person name="Shi Y."/>
        </authorList>
    </citation>
    <scope>NUCLEOTIDE SEQUENCE [LARGE SCALE GENOMIC DNA]</scope>
    <source>
        <strain evidence="2 3">JCM 17929</strain>
    </source>
</reference>
<proteinExistence type="predicted"/>
<comment type="caution">
    <text evidence="2">The sequence shown here is derived from an EMBL/GenBank/DDBJ whole genome shotgun (WGS) entry which is preliminary data.</text>
</comment>
<dbReference type="RefSeq" id="WP_156269542.1">
    <property type="nucleotide sequence ID" value="NZ_WOGU01000008.1"/>
</dbReference>
<feature type="region of interest" description="Disordered" evidence="1">
    <location>
        <begin position="19"/>
        <end position="66"/>
    </location>
</feature>
<dbReference type="EMBL" id="WOGU01000008">
    <property type="protein sequence ID" value="MUN63656.1"/>
    <property type="molecule type" value="Genomic_DNA"/>
</dbReference>
<keyword evidence="3" id="KW-1185">Reference proteome</keyword>
<accession>A0A6N8GKL5</accession>
<gene>
    <name evidence="2" type="ORF">GMA12_10945</name>
</gene>
<organism evidence="2 3">
    <name type="scientific">Kocuria sediminis</name>
    <dbReference type="NCBI Taxonomy" id="1038857"/>
    <lineage>
        <taxon>Bacteria</taxon>
        <taxon>Bacillati</taxon>
        <taxon>Actinomycetota</taxon>
        <taxon>Actinomycetes</taxon>
        <taxon>Micrococcales</taxon>
        <taxon>Micrococcaceae</taxon>
        <taxon>Kocuria</taxon>
    </lineage>
</organism>
<evidence type="ECO:0000256" key="1">
    <source>
        <dbReference type="SAM" id="MobiDB-lite"/>
    </source>
</evidence>
<name>A0A6N8GKL5_9MICC</name>
<evidence type="ECO:0000313" key="2">
    <source>
        <dbReference type="EMBL" id="MUN63656.1"/>
    </source>
</evidence>
<protein>
    <submittedName>
        <fullName evidence="2">Uncharacterized protein</fullName>
    </submittedName>
</protein>
<dbReference type="AlphaFoldDB" id="A0A6N8GKL5"/>